<evidence type="ECO:0000313" key="1">
    <source>
        <dbReference type="EMBL" id="KAH7866549.1"/>
    </source>
</evidence>
<dbReference type="Proteomes" id="UP000828048">
    <property type="component" value="Chromosome 9"/>
</dbReference>
<evidence type="ECO:0000313" key="2">
    <source>
        <dbReference type="Proteomes" id="UP000828048"/>
    </source>
</evidence>
<organism evidence="1 2">
    <name type="scientific">Vaccinium darrowii</name>
    <dbReference type="NCBI Taxonomy" id="229202"/>
    <lineage>
        <taxon>Eukaryota</taxon>
        <taxon>Viridiplantae</taxon>
        <taxon>Streptophyta</taxon>
        <taxon>Embryophyta</taxon>
        <taxon>Tracheophyta</taxon>
        <taxon>Spermatophyta</taxon>
        <taxon>Magnoliopsida</taxon>
        <taxon>eudicotyledons</taxon>
        <taxon>Gunneridae</taxon>
        <taxon>Pentapetalae</taxon>
        <taxon>asterids</taxon>
        <taxon>Ericales</taxon>
        <taxon>Ericaceae</taxon>
        <taxon>Vaccinioideae</taxon>
        <taxon>Vaccinieae</taxon>
        <taxon>Vaccinium</taxon>
    </lineage>
</organism>
<reference evidence="1 2" key="1">
    <citation type="journal article" date="2021" name="Hortic Res">
        <title>High-quality reference genome and annotation aids understanding of berry development for evergreen blueberry (Vaccinium darrowii).</title>
        <authorList>
            <person name="Yu J."/>
            <person name="Hulse-Kemp A.M."/>
            <person name="Babiker E."/>
            <person name="Staton M."/>
        </authorList>
    </citation>
    <scope>NUCLEOTIDE SEQUENCE [LARGE SCALE GENOMIC DNA]</scope>
    <source>
        <strain evidence="2">cv. NJ 8807/NJ 8810</strain>
        <tissue evidence="1">Young leaf</tissue>
    </source>
</reference>
<gene>
    <name evidence="1" type="ORF">Vadar_021872</name>
</gene>
<name>A0ACB7ZM13_9ERIC</name>
<accession>A0ACB7ZM13</accession>
<comment type="caution">
    <text evidence="1">The sequence shown here is derived from an EMBL/GenBank/DDBJ whole genome shotgun (WGS) entry which is preliminary data.</text>
</comment>
<proteinExistence type="predicted"/>
<dbReference type="EMBL" id="CM037159">
    <property type="protein sequence ID" value="KAH7866549.1"/>
    <property type="molecule type" value="Genomic_DNA"/>
</dbReference>
<keyword evidence="2" id="KW-1185">Reference proteome</keyword>
<protein>
    <submittedName>
        <fullName evidence="1">Uncharacterized protein</fullName>
    </submittedName>
</protein>
<sequence>MKGGMLRASVLIALVLFCGIKVEGQPTPTTSFKECYVGCFVLCMIVPPYSPFACSFQCLKDCIIPKIPQAATTSTPHVDNNFNFCKLGCAVASLCTNISTKQNPGGEKVESCVGSCSGQCTKTYLSP</sequence>